<dbReference type="Pfam" id="PF01522">
    <property type="entry name" value="Polysacc_deac_1"/>
    <property type="match status" value="1"/>
</dbReference>
<dbReference type="CDD" id="cd10918">
    <property type="entry name" value="CE4_NodB_like_5s_6s"/>
    <property type="match status" value="1"/>
</dbReference>
<gene>
    <name evidence="4" type="ORF">PPSIR1_40964</name>
</gene>
<keyword evidence="2" id="KW-0732">Signal</keyword>
<evidence type="ECO:0000256" key="1">
    <source>
        <dbReference type="ARBA" id="ARBA00004613"/>
    </source>
</evidence>
<evidence type="ECO:0000256" key="2">
    <source>
        <dbReference type="ARBA" id="ARBA00022729"/>
    </source>
</evidence>
<dbReference type="GO" id="GO:0005975">
    <property type="term" value="P:carbohydrate metabolic process"/>
    <property type="evidence" value="ECO:0007669"/>
    <property type="project" value="InterPro"/>
</dbReference>
<feature type="domain" description="NodB homology" evidence="3">
    <location>
        <begin position="201"/>
        <end position="269"/>
    </location>
</feature>
<dbReference type="PANTHER" id="PTHR34216:SF3">
    <property type="entry name" value="POLY-BETA-1,6-N-ACETYL-D-GLUCOSAMINE N-DEACETYLASE"/>
    <property type="match status" value="1"/>
</dbReference>
<dbReference type="InterPro" id="IPR002509">
    <property type="entry name" value="NODB_dom"/>
</dbReference>
<dbReference type="GO" id="GO:0005576">
    <property type="term" value="C:extracellular region"/>
    <property type="evidence" value="ECO:0007669"/>
    <property type="project" value="UniProtKB-SubCell"/>
</dbReference>
<dbReference type="Gene3D" id="3.20.20.370">
    <property type="entry name" value="Glycoside hydrolase/deacetylase"/>
    <property type="match status" value="1"/>
</dbReference>
<proteinExistence type="predicted"/>
<dbReference type="PANTHER" id="PTHR34216">
    <property type="match status" value="1"/>
</dbReference>
<accession>A6GG01</accession>
<dbReference type="GO" id="GO:0016810">
    <property type="term" value="F:hydrolase activity, acting on carbon-nitrogen (but not peptide) bonds"/>
    <property type="evidence" value="ECO:0007669"/>
    <property type="project" value="InterPro"/>
</dbReference>
<dbReference type="OrthoDB" id="9776235at2"/>
<dbReference type="AlphaFoldDB" id="A6GG01"/>
<dbReference type="STRING" id="391625.PPSIR1_40964"/>
<dbReference type="EMBL" id="ABCS01000100">
    <property type="protein sequence ID" value="EDM75188.1"/>
    <property type="molecule type" value="Genomic_DNA"/>
</dbReference>
<dbReference type="eggNOG" id="COG0726">
    <property type="taxonomic scope" value="Bacteria"/>
</dbReference>
<protein>
    <recommendedName>
        <fullName evidence="3">NodB homology domain-containing protein</fullName>
    </recommendedName>
</protein>
<dbReference type="InterPro" id="IPR011330">
    <property type="entry name" value="Glyco_hydro/deAcase_b/a-brl"/>
</dbReference>
<sequence length="296" mass="31823">MIRPGADLLEGRRAAILMVHRVTPRRATAFGLPDAWRVRGTALTFDELLAWVGDRPVLPLQRFVEAAASRLEPPPGVALTFDDGYAEWLEVGAALAERRWPATFCCSQAMSADGELHPVDAYYDLLDRAQRRRLELTLPDGRELSAALDSVAAKRALVVGGPKPFVTNPDSAAQTLAAVAEALGAELRPRLAATLYLGANQRRALVAMGHTLGGHGLRHLRLTDLDDAALEREVCGSRRWLGEGASTFAYPDGAHDARVVAAVRDAGFVAGLTCDPGRLADAPSALELPRVFARPI</sequence>
<dbReference type="InterPro" id="IPR051398">
    <property type="entry name" value="Polysacch_Deacetylase"/>
</dbReference>
<reference evidence="4 5" key="1">
    <citation type="submission" date="2007-06" db="EMBL/GenBank/DDBJ databases">
        <authorList>
            <person name="Shimkets L."/>
            <person name="Ferriera S."/>
            <person name="Johnson J."/>
            <person name="Kravitz S."/>
            <person name="Beeson K."/>
            <person name="Sutton G."/>
            <person name="Rogers Y.-H."/>
            <person name="Friedman R."/>
            <person name="Frazier M."/>
            <person name="Venter J.C."/>
        </authorList>
    </citation>
    <scope>NUCLEOTIDE SEQUENCE [LARGE SCALE GENOMIC DNA]</scope>
    <source>
        <strain evidence="4 5">SIR-1</strain>
    </source>
</reference>
<keyword evidence="5" id="KW-1185">Reference proteome</keyword>
<comment type="caution">
    <text evidence="4">The sequence shown here is derived from an EMBL/GenBank/DDBJ whole genome shotgun (WGS) entry which is preliminary data.</text>
</comment>
<dbReference type="RefSeq" id="WP_006975641.1">
    <property type="nucleotide sequence ID" value="NZ_ABCS01000100.1"/>
</dbReference>
<organism evidence="4 5">
    <name type="scientific">Plesiocystis pacifica SIR-1</name>
    <dbReference type="NCBI Taxonomy" id="391625"/>
    <lineage>
        <taxon>Bacteria</taxon>
        <taxon>Pseudomonadati</taxon>
        <taxon>Myxococcota</taxon>
        <taxon>Polyangia</taxon>
        <taxon>Nannocystales</taxon>
        <taxon>Nannocystaceae</taxon>
        <taxon>Plesiocystis</taxon>
    </lineage>
</organism>
<name>A6GG01_9BACT</name>
<evidence type="ECO:0000259" key="3">
    <source>
        <dbReference type="Pfam" id="PF01522"/>
    </source>
</evidence>
<comment type="subcellular location">
    <subcellularLocation>
        <location evidence="1">Secreted</location>
    </subcellularLocation>
</comment>
<evidence type="ECO:0000313" key="4">
    <source>
        <dbReference type="EMBL" id="EDM75188.1"/>
    </source>
</evidence>
<evidence type="ECO:0000313" key="5">
    <source>
        <dbReference type="Proteomes" id="UP000005801"/>
    </source>
</evidence>
<dbReference type="SUPFAM" id="SSF88713">
    <property type="entry name" value="Glycoside hydrolase/deacetylase"/>
    <property type="match status" value="1"/>
</dbReference>
<dbReference type="Proteomes" id="UP000005801">
    <property type="component" value="Unassembled WGS sequence"/>
</dbReference>